<evidence type="ECO:0000313" key="2">
    <source>
        <dbReference type="Proteomes" id="UP000281904"/>
    </source>
</evidence>
<dbReference type="AlphaFoldDB" id="A0A3S4WQK7"/>
<protein>
    <submittedName>
        <fullName evidence="1">Uncharacterized protein</fullName>
    </submittedName>
</protein>
<evidence type="ECO:0000313" key="1">
    <source>
        <dbReference type="EMBL" id="VEI62246.1"/>
    </source>
</evidence>
<organism evidence="1 2">
    <name type="scientific">Serratia rubidaea</name>
    <name type="common">Serratia marinorubra</name>
    <dbReference type="NCBI Taxonomy" id="61652"/>
    <lineage>
        <taxon>Bacteria</taxon>
        <taxon>Pseudomonadati</taxon>
        <taxon>Pseudomonadota</taxon>
        <taxon>Gammaproteobacteria</taxon>
        <taxon>Enterobacterales</taxon>
        <taxon>Yersiniaceae</taxon>
        <taxon>Serratia</taxon>
    </lineage>
</organism>
<proteinExistence type="predicted"/>
<accession>A0A3S4WQK7</accession>
<reference evidence="1 2" key="1">
    <citation type="submission" date="2018-12" db="EMBL/GenBank/DDBJ databases">
        <authorList>
            <consortium name="Pathogen Informatics"/>
        </authorList>
    </citation>
    <scope>NUCLEOTIDE SEQUENCE [LARGE SCALE GENOMIC DNA]</scope>
    <source>
        <strain evidence="1 2">NCTC10036</strain>
    </source>
</reference>
<name>A0A3S4WQK7_SERRU</name>
<dbReference type="EMBL" id="LR134493">
    <property type="protein sequence ID" value="VEI62246.1"/>
    <property type="molecule type" value="Genomic_DNA"/>
</dbReference>
<sequence>MQFPINSDFIKNNIEAQIDLLKKSYPHIVDNWLLMDTLLFCLCFNMRKDDYFRRQAEKIAGHSGNIATYHVAHNIFVSKWLLERREVDFYSLSYSVGEKDIYINDDSAYSTFIINANEGDNVIYQSSIGCMTKAYSV</sequence>
<dbReference type="Proteomes" id="UP000281904">
    <property type="component" value="Chromosome"/>
</dbReference>
<gene>
    <name evidence="1" type="ORF">NCTC10036_01005</name>
</gene>